<dbReference type="EMBL" id="CP021056">
    <property type="protein sequence ID" value="QXE24855.1"/>
    <property type="molecule type" value="Genomic_DNA"/>
</dbReference>
<name>A0A975Y628_9NOST</name>
<evidence type="ECO:0000256" key="1">
    <source>
        <dbReference type="SAM" id="Phobius"/>
    </source>
</evidence>
<dbReference type="RefSeq" id="WP_190608326.1">
    <property type="nucleotide sequence ID" value="NZ_CP021056.1"/>
</dbReference>
<sequence length="172" mass="18574">MSIKLNCPVCGYKEVQGNICPNCDTDLSVIRRIQELPPVEQVLPQENPWTKGVAILMLMIGITVGAGGSFFALQNNFHNASISNQNASTVANVTPATTAPVVRPTTPEELRTYTVKSGDTLSKIAAQFCGNAGVWQQIVQVNPELKQRESKINIGEVLKIPSNCKGGVNERP</sequence>
<dbReference type="SMART" id="SM00257">
    <property type="entry name" value="LysM"/>
    <property type="match status" value="1"/>
</dbReference>
<dbReference type="CDD" id="cd00118">
    <property type="entry name" value="LysM"/>
    <property type="match status" value="1"/>
</dbReference>
<keyword evidence="1" id="KW-1133">Transmembrane helix</keyword>
<dbReference type="InterPro" id="IPR036779">
    <property type="entry name" value="LysM_dom_sf"/>
</dbReference>
<keyword evidence="4" id="KW-1185">Reference proteome</keyword>
<evidence type="ECO:0000313" key="4">
    <source>
        <dbReference type="Proteomes" id="UP000683511"/>
    </source>
</evidence>
<dbReference type="InterPro" id="IPR018392">
    <property type="entry name" value="LysM"/>
</dbReference>
<dbReference type="Gene3D" id="3.10.350.10">
    <property type="entry name" value="LysM domain"/>
    <property type="match status" value="1"/>
</dbReference>
<evidence type="ECO:0000313" key="3">
    <source>
        <dbReference type="EMBL" id="QXE24855.1"/>
    </source>
</evidence>
<feature type="transmembrane region" description="Helical" evidence="1">
    <location>
        <begin position="53"/>
        <end position="73"/>
    </location>
</feature>
<dbReference type="PROSITE" id="PS51782">
    <property type="entry name" value="LYSM"/>
    <property type="match status" value="1"/>
</dbReference>
<accession>A0A975Y628</accession>
<dbReference type="KEGG" id="rsin:B6N60_03565"/>
<feature type="domain" description="LysM" evidence="2">
    <location>
        <begin position="111"/>
        <end position="160"/>
    </location>
</feature>
<gene>
    <name evidence="3" type="ORF">B6N60_03565</name>
</gene>
<proteinExistence type="predicted"/>
<reference evidence="3" key="1">
    <citation type="submission" date="2017-04" db="EMBL/GenBank/DDBJ databases">
        <title>Genome deletions in a multicellular cyanobacterial endosymbiont for morphological adaptation in marine diatoms.</title>
        <authorList>
            <person name="Wang Y."/>
            <person name="Gao H."/>
            <person name="Li R."/>
            <person name="Xu X."/>
        </authorList>
    </citation>
    <scope>NUCLEOTIDE SEQUENCE</scope>
    <source>
        <strain evidence="3">FACHB 800</strain>
    </source>
</reference>
<dbReference type="SUPFAM" id="SSF54106">
    <property type="entry name" value="LysM domain"/>
    <property type="match status" value="1"/>
</dbReference>
<dbReference type="Proteomes" id="UP000683511">
    <property type="component" value="Chromosome"/>
</dbReference>
<keyword evidence="1" id="KW-0812">Transmembrane</keyword>
<keyword evidence="1" id="KW-0472">Membrane</keyword>
<evidence type="ECO:0000259" key="2">
    <source>
        <dbReference type="PROSITE" id="PS51782"/>
    </source>
</evidence>
<dbReference type="AlphaFoldDB" id="A0A975Y628"/>
<dbReference type="Pfam" id="PF01476">
    <property type="entry name" value="LysM"/>
    <property type="match status" value="1"/>
</dbReference>
<protein>
    <recommendedName>
        <fullName evidence="2">LysM domain-containing protein</fullName>
    </recommendedName>
</protein>
<organism evidence="3 4">
    <name type="scientific">Richelia sinica FACHB-800</name>
    <dbReference type="NCBI Taxonomy" id="1357546"/>
    <lineage>
        <taxon>Bacteria</taxon>
        <taxon>Bacillati</taxon>
        <taxon>Cyanobacteriota</taxon>
        <taxon>Cyanophyceae</taxon>
        <taxon>Nostocales</taxon>
        <taxon>Nostocaceae</taxon>
        <taxon>Richelia</taxon>
    </lineage>
</organism>